<reference evidence="1 2" key="1">
    <citation type="submission" date="2021-12" db="EMBL/GenBank/DDBJ databases">
        <title>Discovery of the Pendulisporaceae a myxobacterial family with distinct sporulation behavior and unique specialized metabolism.</title>
        <authorList>
            <person name="Garcia R."/>
            <person name="Popoff A."/>
            <person name="Bader C.D."/>
            <person name="Loehr J."/>
            <person name="Walesch S."/>
            <person name="Walt C."/>
            <person name="Boldt J."/>
            <person name="Bunk B."/>
            <person name="Haeckl F.J.F.P.J."/>
            <person name="Gunesch A.P."/>
            <person name="Birkelbach J."/>
            <person name="Nuebel U."/>
            <person name="Pietschmann T."/>
            <person name="Bach T."/>
            <person name="Mueller R."/>
        </authorList>
    </citation>
    <scope>NUCLEOTIDE SEQUENCE [LARGE SCALE GENOMIC DNA]</scope>
    <source>
        <strain evidence="1 2">MSr12523</strain>
    </source>
</reference>
<evidence type="ECO:0000313" key="2">
    <source>
        <dbReference type="Proteomes" id="UP001379533"/>
    </source>
</evidence>
<protein>
    <recommendedName>
        <fullName evidence="3">Phage tail protein</fullName>
    </recommendedName>
</protein>
<evidence type="ECO:0000313" key="1">
    <source>
        <dbReference type="EMBL" id="WXA96785.1"/>
    </source>
</evidence>
<accession>A0ABZ2KI98</accession>
<dbReference type="RefSeq" id="WP_394847401.1">
    <property type="nucleotide sequence ID" value="NZ_CP089982.1"/>
</dbReference>
<dbReference type="EMBL" id="CP089982">
    <property type="protein sequence ID" value="WXA96785.1"/>
    <property type="molecule type" value="Genomic_DNA"/>
</dbReference>
<gene>
    <name evidence="1" type="ORF">LZC95_08040</name>
</gene>
<proteinExistence type="predicted"/>
<name>A0ABZ2KI98_9BACT</name>
<organism evidence="1 2">
    <name type="scientific">Pendulispora brunnea</name>
    <dbReference type="NCBI Taxonomy" id="2905690"/>
    <lineage>
        <taxon>Bacteria</taxon>
        <taxon>Pseudomonadati</taxon>
        <taxon>Myxococcota</taxon>
        <taxon>Myxococcia</taxon>
        <taxon>Myxococcales</taxon>
        <taxon>Sorangiineae</taxon>
        <taxon>Pendulisporaceae</taxon>
        <taxon>Pendulispora</taxon>
    </lineage>
</organism>
<dbReference type="Proteomes" id="UP001379533">
    <property type="component" value="Chromosome"/>
</dbReference>
<sequence>MANTKVRAASLYMNGRKWAECSENTYEVDSGDEPQFGDPGLLGYSDGAIQSKLTCKAVVPVAGSSVSMLDLMKAKADIDVAVALIDGKIHQVTMRVLSASIQSVHKNGTQEGNFTLGGGEPDITG</sequence>
<keyword evidence="2" id="KW-1185">Reference proteome</keyword>
<evidence type="ECO:0008006" key="3">
    <source>
        <dbReference type="Google" id="ProtNLM"/>
    </source>
</evidence>